<name>A0A364K530_9BACL</name>
<keyword evidence="5" id="KW-1185">Reference proteome</keyword>
<dbReference type="InterPro" id="IPR004843">
    <property type="entry name" value="Calcineurin-like_PHP"/>
</dbReference>
<accession>A0A364K530</accession>
<dbReference type="PANTHER" id="PTHR40446">
    <property type="entry name" value="N-ACETYLGLUCOSAMINE-1-PHOSPHODIESTER ALPHA-N-ACETYLGLUCOSAMINIDASE"/>
    <property type="match status" value="1"/>
</dbReference>
<evidence type="ECO:0000313" key="4">
    <source>
        <dbReference type="EMBL" id="RAL24475.1"/>
    </source>
</evidence>
<dbReference type="Gene3D" id="3.60.21.10">
    <property type="match status" value="1"/>
</dbReference>
<evidence type="ECO:0000313" key="5">
    <source>
        <dbReference type="Proteomes" id="UP000251213"/>
    </source>
</evidence>
<dbReference type="Pfam" id="PF00149">
    <property type="entry name" value="Metallophos"/>
    <property type="match status" value="1"/>
</dbReference>
<dbReference type="InterPro" id="IPR018711">
    <property type="entry name" value="NAGPA"/>
</dbReference>
<reference evidence="4 5" key="2">
    <citation type="submission" date="2018-06" db="EMBL/GenBank/DDBJ databases">
        <authorList>
            <person name="Zhirakovskaya E."/>
        </authorList>
    </citation>
    <scope>NUCLEOTIDE SEQUENCE [LARGE SCALE GENOMIC DNA]</scope>
    <source>
        <strain evidence="4 5">FBKL4.011</strain>
    </source>
</reference>
<feature type="domain" description="Phosphodiester glycosidase" evidence="3">
    <location>
        <begin position="236"/>
        <end position="396"/>
    </location>
</feature>
<comment type="caution">
    <text evidence="4">The sequence shown here is derived from an EMBL/GenBank/DDBJ whole genome shotgun (WGS) entry which is preliminary data.</text>
</comment>
<dbReference type="PANTHER" id="PTHR40446:SF2">
    <property type="entry name" value="N-ACETYLGLUCOSAMINE-1-PHOSPHODIESTER ALPHA-N-ACETYLGLUCOSAMINIDASE"/>
    <property type="match status" value="1"/>
</dbReference>
<dbReference type="GO" id="GO:0016787">
    <property type="term" value="F:hydrolase activity"/>
    <property type="evidence" value="ECO:0007669"/>
    <property type="project" value="InterPro"/>
</dbReference>
<keyword evidence="1" id="KW-0732">Signal</keyword>
<dbReference type="EMBL" id="QJKK01000004">
    <property type="protein sequence ID" value="RAL24475.1"/>
    <property type="molecule type" value="Genomic_DNA"/>
</dbReference>
<feature type="domain" description="Calcineurin-like phosphoesterase" evidence="2">
    <location>
        <begin position="765"/>
        <end position="959"/>
    </location>
</feature>
<gene>
    <name evidence="4" type="ORF">DL897_09165</name>
</gene>
<proteinExistence type="predicted"/>
<feature type="signal peptide" evidence="1">
    <location>
        <begin position="1"/>
        <end position="25"/>
    </location>
</feature>
<sequence length="1121" mass="124183">MNKLRKTLALFLTFFLLLIPISVQGAINPIHESGELQRIEPRSFVPNESQNNPTLIHQESTKEMIASGIELTRFHRFDSLGWNKGATLSVELTKPGVQTNLLTPGQVASSEALSKQMQKSGAIAGVNGDFFDIRNTQAPLGAAVQNGKVLKSGGTRNSAFVSKDHLGQITSLLFEGKVVAQEKTFTLSAINNHSIENDHLNLYTSDWGNASRQHLKEGAHVYSEVLIRDRKIVKHFDGQVYSDALKDGESLLSGKGKAAEFLRSLSVGDSVDIQIQTRPNAKDLFFAVGAGDILVKDGEVATKDNGPVHPRTAIGFSKDRKKMILTVVDGRSNDSRGMTLMQLAEFMKEQGAYHAVNLDGGGSSTMVSRPLGEGGLKVVNSPSDGQERPVPNGVGVWNNSQTGKIKGFKIETRSDRVFPKFSRDFKAFPYDTAYAPMKLTEQQMHWYANGSIGTFKGNGSIFKAMRPGKGYVTVRHKAVSSRKEVRVLGELASLSIKPDHIGLDQGKTANFLVTGKDAEGYETYIEPRDIQLSYDNNVIEVKAGEDGSFTVIPKTDQGATLIKAKAGKFTAHLGVTVGLKSNTIETFEDQSKPWKFEKFPTEVIGSLSYVDSPGHGGKAIKLDYDFTTSDRTRAVYTLPPNTFLELSGDVKKIGVKVYGDEGNHHWLRTRIRDANGTYHTLDLANQVNWKGWKYVEAAVPAGVKFPISLNQIYLVEPDIKKKDKGFIILDDVTTKVSTTLDVPETSVTKHPMVLQNKPISTKMWKFAVLTDLHLVSDSPESKEVKNAIAAIKDVQKSGVDFIVFNGDMIDHDTKENFAFLKKLLDEHVNVPYYVVPGNHESYGSGNLNHFLQTFRLKNAFQTFDHKGTRFVILNTSQGGLRASDSQQWPRLLEVLNKTKKDQTIQKLVILGHHPLFDQLSSHTSQFTDSKEAALVQKQLTQFKEESKKEVMMITGHAHSNHFEKRDGVTYAIVGPNGKRPYAPKDKGGFFAYAVFGMSQNASQKQQSMPLFTQERSRVVDVRPILEDAKVDKEAFSVGKEETVTLIGIQADNYTFPIQYPANVQFIAGEGLVIKEKQGQITPYVNAYFDPQKKIVYFIREGTAKLTMKVGSFEKTFILEGK</sequence>
<dbReference type="AlphaFoldDB" id="A0A364K530"/>
<evidence type="ECO:0008006" key="6">
    <source>
        <dbReference type="Google" id="ProtNLM"/>
    </source>
</evidence>
<evidence type="ECO:0000259" key="2">
    <source>
        <dbReference type="Pfam" id="PF00149"/>
    </source>
</evidence>
<dbReference type="RefSeq" id="WP_113658846.1">
    <property type="nucleotide sequence ID" value="NZ_KZ845666.1"/>
</dbReference>
<reference evidence="4 5" key="1">
    <citation type="submission" date="2018-06" db="EMBL/GenBank/DDBJ databases">
        <title>Thermoflavimicrobium daqus sp. nov., a thermophilic microbe isolated from Moutai-flavour Daqu.</title>
        <authorList>
            <person name="Wang X."/>
            <person name="Zhou H."/>
        </authorList>
    </citation>
    <scope>NUCLEOTIDE SEQUENCE [LARGE SCALE GENOMIC DNA]</scope>
    <source>
        <strain evidence="4 5">FBKL4.011</strain>
    </source>
</reference>
<dbReference type="SUPFAM" id="SSF56300">
    <property type="entry name" value="Metallo-dependent phosphatases"/>
    <property type="match status" value="1"/>
</dbReference>
<dbReference type="OrthoDB" id="9809781at2"/>
<dbReference type="Pfam" id="PF09992">
    <property type="entry name" value="NAGPA"/>
    <property type="match status" value="1"/>
</dbReference>
<dbReference type="Gene3D" id="2.60.120.430">
    <property type="entry name" value="Galactose-binding lectin"/>
    <property type="match status" value="1"/>
</dbReference>
<evidence type="ECO:0000259" key="3">
    <source>
        <dbReference type="Pfam" id="PF09992"/>
    </source>
</evidence>
<organism evidence="4 5">
    <name type="scientific">Thermoflavimicrobium daqui</name>
    <dbReference type="NCBI Taxonomy" id="2137476"/>
    <lineage>
        <taxon>Bacteria</taxon>
        <taxon>Bacillati</taxon>
        <taxon>Bacillota</taxon>
        <taxon>Bacilli</taxon>
        <taxon>Bacillales</taxon>
        <taxon>Thermoactinomycetaceae</taxon>
        <taxon>Thermoflavimicrobium</taxon>
    </lineage>
</organism>
<protein>
    <recommendedName>
        <fullName evidence="6">Metallophosphoesterase</fullName>
    </recommendedName>
</protein>
<dbReference type="InterPro" id="IPR029052">
    <property type="entry name" value="Metallo-depent_PP-like"/>
</dbReference>
<feature type="chain" id="PRO_5016960233" description="Metallophosphoesterase" evidence="1">
    <location>
        <begin position="26"/>
        <end position="1121"/>
    </location>
</feature>
<dbReference type="Proteomes" id="UP000251213">
    <property type="component" value="Unassembled WGS sequence"/>
</dbReference>
<evidence type="ECO:0000256" key="1">
    <source>
        <dbReference type="SAM" id="SignalP"/>
    </source>
</evidence>